<proteinExistence type="predicted"/>
<evidence type="ECO:0000313" key="3">
    <source>
        <dbReference type="EMBL" id="KAL3418723.1"/>
    </source>
</evidence>
<keyword evidence="4" id="KW-1185">Reference proteome</keyword>
<sequence>MLFLNNFSFLMCAFAATVKAAPATTPNRLHSRADLTVYSGVNIRGSPLLELEHVLKCPSIAILMRTRVIGLPLMGQGWAPAPALLVTIVVSLMVVAIMMIRRSIAFVLMGHKRRQNHNFQELSSKLGTSICVLCGFGFELELGSRETNEAFL</sequence>
<accession>A0ABR4P5Z0</accession>
<keyword evidence="1" id="KW-0812">Transmembrane</keyword>
<organism evidence="3 4">
    <name type="scientific">Phlyctema vagabunda</name>
    <dbReference type="NCBI Taxonomy" id="108571"/>
    <lineage>
        <taxon>Eukaryota</taxon>
        <taxon>Fungi</taxon>
        <taxon>Dikarya</taxon>
        <taxon>Ascomycota</taxon>
        <taxon>Pezizomycotina</taxon>
        <taxon>Leotiomycetes</taxon>
        <taxon>Helotiales</taxon>
        <taxon>Dermateaceae</taxon>
        <taxon>Phlyctema</taxon>
    </lineage>
</organism>
<dbReference type="EMBL" id="JBFCZG010000009">
    <property type="protein sequence ID" value="KAL3418723.1"/>
    <property type="molecule type" value="Genomic_DNA"/>
</dbReference>
<protein>
    <submittedName>
        <fullName evidence="3">Uncharacterized protein</fullName>
    </submittedName>
</protein>
<evidence type="ECO:0000256" key="1">
    <source>
        <dbReference type="SAM" id="Phobius"/>
    </source>
</evidence>
<gene>
    <name evidence="3" type="ORF">PVAG01_10439</name>
</gene>
<keyword evidence="2" id="KW-0732">Signal</keyword>
<keyword evidence="1" id="KW-1133">Transmembrane helix</keyword>
<reference evidence="3 4" key="1">
    <citation type="submission" date="2024-06" db="EMBL/GenBank/DDBJ databases">
        <title>Complete genome of Phlyctema vagabunda strain 19-DSS-EL-015.</title>
        <authorList>
            <person name="Fiorenzani C."/>
        </authorList>
    </citation>
    <scope>NUCLEOTIDE SEQUENCE [LARGE SCALE GENOMIC DNA]</scope>
    <source>
        <strain evidence="3 4">19-DSS-EL-015</strain>
    </source>
</reference>
<feature type="signal peptide" evidence="2">
    <location>
        <begin position="1"/>
        <end position="20"/>
    </location>
</feature>
<feature type="transmembrane region" description="Helical" evidence="1">
    <location>
        <begin position="81"/>
        <end position="100"/>
    </location>
</feature>
<name>A0ABR4P5Z0_9HELO</name>
<dbReference type="Proteomes" id="UP001629113">
    <property type="component" value="Unassembled WGS sequence"/>
</dbReference>
<evidence type="ECO:0000256" key="2">
    <source>
        <dbReference type="SAM" id="SignalP"/>
    </source>
</evidence>
<evidence type="ECO:0000313" key="4">
    <source>
        <dbReference type="Proteomes" id="UP001629113"/>
    </source>
</evidence>
<comment type="caution">
    <text evidence="3">The sequence shown here is derived from an EMBL/GenBank/DDBJ whole genome shotgun (WGS) entry which is preliminary data.</text>
</comment>
<feature type="chain" id="PRO_5046933277" evidence="2">
    <location>
        <begin position="21"/>
        <end position="152"/>
    </location>
</feature>
<keyword evidence="1" id="KW-0472">Membrane</keyword>